<keyword evidence="3" id="KW-1185">Reference proteome</keyword>
<feature type="compositionally biased region" description="Low complexity" evidence="1">
    <location>
        <begin position="105"/>
        <end position="119"/>
    </location>
</feature>
<evidence type="ECO:0000313" key="2">
    <source>
        <dbReference type="EMBL" id="KAK8926445.1"/>
    </source>
</evidence>
<organism evidence="2 3">
    <name type="scientific">Platanthera zijinensis</name>
    <dbReference type="NCBI Taxonomy" id="2320716"/>
    <lineage>
        <taxon>Eukaryota</taxon>
        <taxon>Viridiplantae</taxon>
        <taxon>Streptophyta</taxon>
        <taxon>Embryophyta</taxon>
        <taxon>Tracheophyta</taxon>
        <taxon>Spermatophyta</taxon>
        <taxon>Magnoliopsida</taxon>
        <taxon>Liliopsida</taxon>
        <taxon>Asparagales</taxon>
        <taxon>Orchidaceae</taxon>
        <taxon>Orchidoideae</taxon>
        <taxon>Orchideae</taxon>
        <taxon>Orchidinae</taxon>
        <taxon>Platanthera</taxon>
    </lineage>
</organism>
<evidence type="ECO:0000256" key="1">
    <source>
        <dbReference type="SAM" id="MobiDB-lite"/>
    </source>
</evidence>
<feature type="compositionally biased region" description="Basic and acidic residues" evidence="1">
    <location>
        <begin position="11"/>
        <end position="28"/>
    </location>
</feature>
<proteinExistence type="predicted"/>
<feature type="compositionally biased region" description="Basic residues" evidence="1">
    <location>
        <begin position="1"/>
        <end position="10"/>
    </location>
</feature>
<evidence type="ECO:0000313" key="3">
    <source>
        <dbReference type="Proteomes" id="UP001418222"/>
    </source>
</evidence>
<sequence>MGSRNMKNRGKRESRSKLKNNGARDRKGITVGYSDAKGRRRPLVLGRLLGGNMVSGPKINDPAETMRETGYTFRRKGRDGAGGAAEGTLKLLELGAKLINILADSGSQIGGRRPSGSRSSRGRSCLR</sequence>
<reference evidence="2 3" key="1">
    <citation type="journal article" date="2022" name="Nat. Plants">
        <title>Genomes of leafy and leafless Platanthera orchids illuminate the evolution of mycoheterotrophy.</title>
        <authorList>
            <person name="Li M.H."/>
            <person name="Liu K.W."/>
            <person name="Li Z."/>
            <person name="Lu H.C."/>
            <person name="Ye Q.L."/>
            <person name="Zhang D."/>
            <person name="Wang J.Y."/>
            <person name="Li Y.F."/>
            <person name="Zhong Z.M."/>
            <person name="Liu X."/>
            <person name="Yu X."/>
            <person name="Liu D.K."/>
            <person name="Tu X.D."/>
            <person name="Liu B."/>
            <person name="Hao Y."/>
            <person name="Liao X.Y."/>
            <person name="Jiang Y.T."/>
            <person name="Sun W.H."/>
            <person name="Chen J."/>
            <person name="Chen Y.Q."/>
            <person name="Ai Y."/>
            <person name="Zhai J.W."/>
            <person name="Wu S.S."/>
            <person name="Zhou Z."/>
            <person name="Hsiao Y.Y."/>
            <person name="Wu W.L."/>
            <person name="Chen Y.Y."/>
            <person name="Lin Y.F."/>
            <person name="Hsu J.L."/>
            <person name="Li C.Y."/>
            <person name="Wang Z.W."/>
            <person name="Zhao X."/>
            <person name="Zhong W.Y."/>
            <person name="Ma X.K."/>
            <person name="Ma L."/>
            <person name="Huang J."/>
            <person name="Chen G.Z."/>
            <person name="Huang M.Z."/>
            <person name="Huang L."/>
            <person name="Peng D.H."/>
            <person name="Luo Y.B."/>
            <person name="Zou S.Q."/>
            <person name="Chen S.P."/>
            <person name="Lan S."/>
            <person name="Tsai W.C."/>
            <person name="Van de Peer Y."/>
            <person name="Liu Z.J."/>
        </authorList>
    </citation>
    <scope>NUCLEOTIDE SEQUENCE [LARGE SCALE GENOMIC DNA]</scope>
    <source>
        <strain evidence="2">Lor287</strain>
    </source>
</reference>
<comment type="caution">
    <text evidence="2">The sequence shown here is derived from an EMBL/GenBank/DDBJ whole genome shotgun (WGS) entry which is preliminary data.</text>
</comment>
<gene>
    <name evidence="2" type="ORF">KSP39_PZI018544</name>
</gene>
<feature type="region of interest" description="Disordered" evidence="1">
    <location>
        <begin position="1"/>
        <end position="35"/>
    </location>
</feature>
<protein>
    <submittedName>
        <fullName evidence="2">Uncharacterized protein</fullName>
    </submittedName>
</protein>
<name>A0AAP0FZ57_9ASPA</name>
<dbReference type="Proteomes" id="UP001418222">
    <property type="component" value="Unassembled WGS sequence"/>
</dbReference>
<dbReference type="AlphaFoldDB" id="A0AAP0FZ57"/>
<accession>A0AAP0FZ57</accession>
<feature type="region of interest" description="Disordered" evidence="1">
    <location>
        <begin position="105"/>
        <end position="127"/>
    </location>
</feature>
<dbReference type="EMBL" id="JBBWWQ010000016">
    <property type="protein sequence ID" value="KAK8926445.1"/>
    <property type="molecule type" value="Genomic_DNA"/>
</dbReference>